<evidence type="ECO:0000256" key="6">
    <source>
        <dbReference type="ARBA" id="ARBA00022741"/>
    </source>
</evidence>
<keyword evidence="8" id="KW-0067">ATP-binding</keyword>
<evidence type="ECO:0000313" key="15">
    <source>
        <dbReference type="Proteomes" id="UP000587991"/>
    </source>
</evidence>
<name>A0A847SHE2_9NEIS</name>
<comment type="similarity">
    <text evidence="2">Belongs to the HPPK family.</text>
</comment>
<organism evidence="14 15">
    <name type="scientific">Leeia aquatica</name>
    <dbReference type="NCBI Taxonomy" id="2725557"/>
    <lineage>
        <taxon>Bacteria</taxon>
        <taxon>Pseudomonadati</taxon>
        <taxon>Pseudomonadota</taxon>
        <taxon>Betaproteobacteria</taxon>
        <taxon>Neisseriales</taxon>
        <taxon>Leeiaceae</taxon>
        <taxon>Leeia</taxon>
    </lineage>
</organism>
<comment type="pathway">
    <text evidence="1">Cofactor biosynthesis; tetrahydrofolate biosynthesis; 2-amino-4-hydroxy-6-hydroxymethyl-7,8-dihydropteridine diphosphate from 7,8-dihydroneopterin triphosphate: step 4/4.</text>
</comment>
<evidence type="ECO:0000256" key="3">
    <source>
        <dbReference type="ARBA" id="ARBA00013253"/>
    </source>
</evidence>
<dbReference type="CDD" id="cd00483">
    <property type="entry name" value="HPPK"/>
    <property type="match status" value="1"/>
</dbReference>
<dbReference type="GO" id="GO:0003848">
    <property type="term" value="F:2-amino-4-hydroxy-6-hydroxymethyldihydropteridine diphosphokinase activity"/>
    <property type="evidence" value="ECO:0007669"/>
    <property type="project" value="UniProtKB-EC"/>
</dbReference>
<evidence type="ECO:0000313" key="14">
    <source>
        <dbReference type="EMBL" id="NLR76718.1"/>
    </source>
</evidence>
<dbReference type="Pfam" id="PF01288">
    <property type="entry name" value="HPPK"/>
    <property type="match status" value="1"/>
</dbReference>
<gene>
    <name evidence="14" type="primary">folK</name>
    <name evidence="14" type="ORF">HF682_16240</name>
</gene>
<keyword evidence="7 14" id="KW-0418">Kinase</keyword>
<dbReference type="InterPro" id="IPR035907">
    <property type="entry name" value="Hppk_sf"/>
</dbReference>
<dbReference type="GO" id="GO:0016301">
    <property type="term" value="F:kinase activity"/>
    <property type="evidence" value="ECO:0007669"/>
    <property type="project" value="UniProtKB-KW"/>
</dbReference>
<dbReference type="SUPFAM" id="SSF55083">
    <property type="entry name" value="6-hydroxymethyl-7,8-dihydropterin pyrophosphokinase, HPPK"/>
    <property type="match status" value="1"/>
</dbReference>
<dbReference type="InterPro" id="IPR000550">
    <property type="entry name" value="Hppk"/>
</dbReference>
<reference evidence="14 15" key="1">
    <citation type="submission" date="2020-04" db="EMBL/GenBank/DDBJ databases">
        <title>Draft genome of Leeia sp. IMCC25680.</title>
        <authorList>
            <person name="Song J."/>
            <person name="Cho J.-C."/>
        </authorList>
    </citation>
    <scope>NUCLEOTIDE SEQUENCE [LARGE SCALE GENOMIC DNA]</scope>
    <source>
        <strain evidence="14 15">IMCC25680</strain>
    </source>
</reference>
<evidence type="ECO:0000256" key="12">
    <source>
        <dbReference type="ARBA" id="ARBA00033413"/>
    </source>
</evidence>
<dbReference type="EC" id="2.7.6.3" evidence="3"/>
<dbReference type="UniPathway" id="UPA00077">
    <property type="reaction ID" value="UER00155"/>
</dbReference>
<evidence type="ECO:0000256" key="2">
    <source>
        <dbReference type="ARBA" id="ARBA00005810"/>
    </source>
</evidence>
<evidence type="ECO:0000256" key="10">
    <source>
        <dbReference type="ARBA" id="ARBA00029409"/>
    </source>
</evidence>
<dbReference type="Gene3D" id="3.30.70.560">
    <property type="entry name" value="7,8-Dihydro-6-hydroxymethylpterin-pyrophosphokinase HPPK"/>
    <property type="match status" value="1"/>
</dbReference>
<dbReference type="NCBIfam" id="TIGR01498">
    <property type="entry name" value="folK"/>
    <property type="match status" value="1"/>
</dbReference>
<comment type="function">
    <text evidence="10">Catalyzes the transfer of pyrophosphate from adenosine triphosphate (ATP) to 6-hydroxymethyl-7,8-dihydropterin, an enzymatic step in folate biosynthesis pathway.</text>
</comment>
<protein>
    <recommendedName>
        <fullName evidence="4">2-amino-4-hydroxy-6-hydroxymethyldihydropteridine pyrophosphokinase</fullName>
        <ecNumber evidence="3">2.7.6.3</ecNumber>
    </recommendedName>
    <alternativeName>
        <fullName evidence="11">6-hydroxymethyl-7,8-dihydropterin pyrophosphokinase</fullName>
    </alternativeName>
    <alternativeName>
        <fullName evidence="12">7,8-dihydro-6-hydroxymethylpterin-pyrophosphokinase</fullName>
    </alternativeName>
</protein>
<keyword evidence="9" id="KW-0289">Folate biosynthesis</keyword>
<feature type="domain" description="7,8-dihydro-6-hydroxymethylpterin-pyrophosphokinase" evidence="13">
    <location>
        <begin position="5"/>
        <end position="133"/>
    </location>
</feature>
<accession>A0A847SHE2</accession>
<keyword evidence="15" id="KW-1185">Reference proteome</keyword>
<keyword evidence="5 14" id="KW-0808">Transferase</keyword>
<evidence type="ECO:0000259" key="13">
    <source>
        <dbReference type="Pfam" id="PF01288"/>
    </source>
</evidence>
<dbReference type="GO" id="GO:0046656">
    <property type="term" value="P:folic acid biosynthetic process"/>
    <property type="evidence" value="ECO:0007669"/>
    <property type="project" value="UniProtKB-KW"/>
</dbReference>
<sequence>MAVAYIGMGGNLGDPVTLMQTAARQLAAHPAVTLVELSPFYRSAPVGYVDQPDFINAVARLDVMLLPHEVLDLLQQLEREAGRERLFQNAPRTLDLDLLLYDELCLQDERLTVPHPRMHQRAFVLRPLLDLAPALHLPGLGAAQAALQQCADQVVLPWSPEHEVDRKG</sequence>
<dbReference type="PANTHER" id="PTHR43071">
    <property type="entry name" value="2-AMINO-4-HYDROXY-6-HYDROXYMETHYLDIHYDROPTERIDINE PYROPHOSPHOKINASE"/>
    <property type="match status" value="1"/>
</dbReference>
<evidence type="ECO:0000256" key="11">
    <source>
        <dbReference type="ARBA" id="ARBA00029766"/>
    </source>
</evidence>
<proteinExistence type="inferred from homology"/>
<dbReference type="GO" id="GO:0005524">
    <property type="term" value="F:ATP binding"/>
    <property type="evidence" value="ECO:0007669"/>
    <property type="project" value="UniProtKB-KW"/>
</dbReference>
<evidence type="ECO:0000256" key="8">
    <source>
        <dbReference type="ARBA" id="ARBA00022840"/>
    </source>
</evidence>
<dbReference type="Proteomes" id="UP000587991">
    <property type="component" value="Unassembled WGS sequence"/>
</dbReference>
<evidence type="ECO:0000256" key="5">
    <source>
        <dbReference type="ARBA" id="ARBA00022679"/>
    </source>
</evidence>
<evidence type="ECO:0000256" key="1">
    <source>
        <dbReference type="ARBA" id="ARBA00005051"/>
    </source>
</evidence>
<dbReference type="AlphaFoldDB" id="A0A847SHE2"/>
<dbReference type="GO" id="GO:0046654">
    <property type="term" value="P:tetrahydrofolate biosynthetic process"/>
    <property type="evidence" value="ECO:0007669"/>
    <property type="project" value="UniProtKB-UniPathway"/>
</dbReference>
<dbReference type="PANTHER" id="PTHR43071:SF1">
    <property type="entry name" value="2-AMINO-4-HYDROXY-6-HYDROXYMETHYLDIHYDROPTERIDINE PYROPHOSPHOKINASE"/>
    <property type="match status" value="1"/>
</dbReference>
<dbReference type="RefSeq" id="WP_168878381.1">
    <property type="nucleotide sequence ID" value="NZ_JABAIM010000004.1"/>
</dbReference>
<evidence type="ECO:0000256" key="4">
    <source>
        <dbReference type="ARBA" id="ARBA00016218"/>
    </source>
</evidence>
<dbReference type="EMBL" id="JABAIM010000004">
    <property type="protein sequence ID" value="NLR76718.1"/>
    <property type="molecule type" value="Genomic_DNA"/>
</dbReference>
<keyword evidence="6" id="KW-0547">Nucleotide-binding</keyword>
<evidence type="ECO:0000256" key="9">
    <source>
        <dbReference type="ARBA" id="ARBA00022909"/>
    </source>
</evidence>
<evidence type="ECO:0000256" key="7">
    <source>
        <dbReference type="ARBA" id="ARBA00022777"/>
    </source>
</evidence>
<comment type="caution">
    <text evidence="14">The sequence shown here is derived from an EMBL/GenBank/DDBJ whole genome shotgun (WGS) entry which is preliminary data.</text>
</comment>